<evidence type="ECO:0000313" key="3">
    <source>
        <dbReference type="Proteomes" id="UP000179227"/>
    </source>
</evidence>
<feature type="transmembrane region" description="Helical" evidence="1">
    <location>
        <begin position="6"/>
        <end position="29"/>
    </location>
</feature>
<keyword evidence="1" id="KW-0812">Transmembrane</keyword>
<dbReference type="AlphaFoldDB" id="A0A1F5HYM6"/>
<accession>A0A1F5HYM6</accession>
<organism evidence="2 3">
    <name type="scientific">Candidatus Curtissbacteria bacterium RIFCSPLOWO2_01_FULL_42_26</name>
    <dbReference type="NCBI Taxonomy" id="1797729"/>
    <lineage>
        <taxon>Bacteria</taxon>
        <taxon>Candidatus Curtissiibacteriota</taxon>
    </lineage>
</organism>
<protein>
    <submittedName>
        <fullName evidence="2">Uncharacterized protein</fullName>
    </submittedName>
</protein>
<keyword evidence="1" id="KW-0472">Membrane</keyword>
<feature type="transmembrane region" description="Helical" evidence="1">
    <location>
        <begin position="41"/>
        <end position="62"/>
    </location>
</feature>
<evidence type="ECO:0000313" key="2">
    <source>
        <dbReference type="EMBL" id="OGE09274.1"/>
    </source>
</evidence>
<gene>
    <name evidence="2" type="ORF">A3A60_04070</name>
</gene>
<feature type="transmembrane region" description="Helical" evidence="1">
    <location>
        <begin position="74"/>
        <end position="94"/>
    </location>
</feature>
<evidence type="ECO:0000256" key="1">
    <source>
        <dbReference type="SAM" id="Phobius"/>
    </source>
</evidence>
<dbReference type="Proteomes" id="UP000179227">
    <property type="component" value="Unassembled WGS sequence"/>
</dbReference>
<sequence length="105" mass="11422">MSTELVIYFFAGMFAFNALPHLVTGIAGNKHMTPFGKDSSATLNVLWGFLNMAVSVLLLNFTQSGIRFPSAMDTVAVFLLGGLVMSLMDAGLFSNPNAKMPWWKS</sequence>
<reference evidence="2 3" key="1">
    <citation type="journal article" date="2016" name="Nat. Commun.">
        <title>Thousands of microbial genomes shed light on interconnected biogeochemical processes in an aquifer system.</title>
        <authorList>
            <person name="Anantharaman K."/>
            <person name="Brown C.T."/>
            <person name="Hug L.A."/>
            <person name="Sharon I."/>
            <person name="Castelle C.J."/>
            <person name="Probst A.J."/>
            <person name="Thomas B.C."/>
            <person name="Singh A."/>
            <person name="Wilkins M.J."/>
            <person name="Karaoz U."/>
            <person name="Brodie E.L."/>
            <person name="Williams K.H."/>
            <person name="Hubbard S.S."/>
            <person name="Banfield J.F."/>
        </authorList>
    </citation>
    <scope>NUCLEOTIDE SEQUENCE [LARGE SCALE GENOMIC DNA]</scope>
</reference>
<proteinExistence type="predicted"/>
<dbReference type="EMBL" id="MFBS01000020">
    <property type="protein sequence ID" value="OGE09274.1"/>
    <property type="molecule type" value="Genomic_DNA"/>
</dbReference>
<keyword evidence="1" id="KW-1133">Transmembrane helix</keyword>
<name>A0A1F5HYM6_9BACT</name>
<comment type="caution">
    <text evidence="2">The sequence shown here is derived from an EMBL/GenBank/DDBJ whole genome shotgun (WGS) entry which is preliminary data.</text>
</comment>
<dbReference type="STRING" id="1797729.A3A60_04070"/>